<dbReference type="Proteomes" id="UP000185473">
    <property type="component" value="Chromosome"/>
</dbReference>
<proteinExistence type="predicted"/>
<evidence type="ECO:0000313" key="1">
    <source>
        <dbReference type="EMBL" id="APS41749.1"/>
    </source>
</evidence>
<keyword evidence="2" id="KW-1185">Reference proteome</keyword>
<dbReference type="STRING" id="1631871.FOL01_0890"/>
<dbReference type="AlphaFoldDB" id="A0A1L6RB16"/>
<organism evidence="1 2">
    <name type="scientific">Weissella jogaejeotgali</name>
    <dbReference type="NCBI Taxonomy" id="1631871"/>
    <lineage>
        <taxon>Bacteria</taxon>
        <taxon>Bacillati</taxon>
        <taxon>Bacillota</taxon>
        <taxon>Bacilli</taxon>
        <taxon>Lactobacillales</taxon>
        <taxon>Lactobacillaceae</taxon>
        <taxon>Weissella</taxon>
    </lineage>
</organism>
<gene>
    <name evidence="1" type="ORF">FOL01_0890</name>
</gene>
<accession>A0A1L6RB16</accession>
<dbReference type="EMBL" id="CP014332">
    <property type="protein sequence ID" value="APS41749.1"/>
    <property type="molecule type" value="Genomic_DNA"/>
</dbReference>
<dbReference type="KEGG" id="wjo:FOL01_0890"/>
<protein>
    <submittedName>
        <fullName evidence="1">Uncharacterized protein</fullName>
    </submittedName>
</protein>
<reference evidence="1 2" key="1">
    <citation type="submission" date="2016-02" db="EMBL/GenBank/DDBJ databases">
        <title>Complete Genome Sequence of Weissella jogaejeotgali FOL01.</title>
        <authorList>
            <person name="Lee J.-H."/>
            <person name="Ku H.-J."/>
        </authorList>
    </citation>
    <scope>NUCLEOTIDE SEQUENCE [LARGE SCALE GENOMIC DNA]</scope>
    <source>
        <strain evidence="1 2">FOL01</strain>
    </source>
</reference>
<evidence type="ECO:0000313" key="2">
    <source>
        <dbReference type="Proteomes" id="UP000185473"/>
    </source>
</evidence>
<sequence>MLANDFLLSQRVNKRYDKLVDILWSKWLLIGLWQRTFMKCQKGAVLSGFNAAEPGR</sequence>
<name>A0A1L6RB16_9LACO</name>